<dbReference type="InterPro" id="IPR016186">
    <property type="entry name" value="C-type_lectin-like/link_sf"/>
</dbReference>
<proteinExistence type="predicted"/>
<dbReference type="Gene3D" id="3.10.100.10">
    <property type="entry name" value="Mannose-Binding Protein A, subunit A"/>
    <property type="match status" value="1"/>
</dbReference>
<feature type="signal peptide" evidence="1">
    <location>
        <begin position="1"/>
        <end position="18"/>
    </location>
</feature>
<dbReference type="InterPro" id="IPR050111">
    <property type="entry name" value="C-type_lectin/snaclec_domain"/>
</dbReference>
<keyword evidence="4" id="KW-1185">Reference proteome</keyword>
<name>A0A8S4PWB9_OWEFU</name>
<keyword evidence="1" id="KW-0732">Signal</keyword>
<reference evidence="3" key="1">
    <citation type="submission" date="2022-03" db="EMBL/GenBank/DDBJ databases">
        <authorList>
            <person name="Martin C."/>
        </authorList>
    </citation>
    <scope>NUCLEOTIDE SEQUENCE</scope>
</reference>
<sequence>MTRILLCVAVIILGTVQGAQDTCNRRSVCPLNFIYNPDLGSCYNFVTSDKITWYDALSVCSMMDANLAAIETQAELDYLRREIKGRGFVGNSHPVDGDTFFVGGILFNGGWQWIGGPSWKTKPISFAPWRPNQPNALNVQKCVILYGGDDFLFHNWNCDYKLYYICEMKVQ</sequence>
<evidence type="ECO:0000256" key="1">
    <source>
        <dbReference type="SAM" id="SignalP"/>
    </source>
</evidence>
<dbReference type="PROSITE" id="PS50041">
    <property type="entry name" value="C_TYPE_LECTIN_2"/>
    <property type="match status" value="1"/>
</dbReference>
<evidence type="ECO:0000313" key="3">
    <source>
        <dbReference type="EMBL" id="CAH1797765.1"/>
    </source>
</evidence>
<accession>A0A8S4PWB9</accession>
<dbReference type="CDD" id="cd00037">
    <property type="entry name" value="CLECT"/>
    <property type="match status" value="1"/>
</dbReference>
<dbReference type="AlphaFoldDB" id="A0A8S4PWB9"/>
<gene>
    <name evidence="3" type="ORF">OFUS_LOCUS21992</name>
</gene>
<dbReference type="SMART" id="SM00034">
    <property type="entry name" value="CLECT"/>
    <property type="match status" value="1"/>
</dbReference>
<evidence type="ECO:0000313" key="4">
    <source>
        <dbReference type="Proteomes" id="UP000749559"/>
    </source>
</evidence>
<dbReference type="OrthoDB" id="6110379at2759"/>
<protein>
    <recommendedName>
        <fullName evidence="2">C-type lectin domain-containing protein</fullName>
    </recommendedName>
</protein>
<dbReference type="InterPro" id="IPR016187">
    <property type="entry name" value="CTDL_fold"/>
</dbReference>
<comment type="caution">
    <text evidence="3">The sequence shown here is derived from an EMBL/GenBank/DDBJ whole genome shotgun (WGS) entry which is preliminary data.</text>
</comment>
<dbReference type="PANTHER" id="PTHR22803">
    <property type="entry name" value="MANNOSE, PHOSPHOLIPASE, LECTIN RECEPTOR RELATED"/>
    <property type="match status" value="1"/>
</dbReference>
<dbReference type="InterPro" id="IPR001304">
    <property type="entry name" value="C-type_lectin-like"/>
</dbReference>
<feature type="chain" id="PRO_5035885561" description="C-type lectin domain-containing protein" evidence="1">
    <location>
        <begin position="19"/>
        <end position="171"/>
    </location>
</feature>
<feature type="domain" description="C-type lectin" evidence="2">
    <location>
        <begin position="38"/>
        <end position="167"/>
    </location>
</feature>
<dbReference type="Proteomes" id="UP000749559">
    <property type="component" value="Unassembled WGS sequence"/>
</dbReference>
<evidence type="ECO:0000259" key="2">
    <source>
        <dbReference type="PROSITE" id="PS50041"/>
    </source>
</evidence>
<dbReference type="SUPFAM" id="SSF56436">
    <property type="entry name" value="C-type lectin-like"/>
    <property type="match status" value="1"/>
</dbReference>
<dbReference type="EMBL" id="CAIIXF020000010">
    <property type="protein sequence ID" value="CAH1797765.1"/>
    <property type="molecule type" value="Genomic_DNA"/>
</dbReference>
<dbReference type="Pfam" id="PF00059">
    <property type="entry name" value="Lectin_C"/>
    <property type="match status" value="1"/>
</dbReference>
<organism evidence="3 4">
    <name type="scientific">Owenia fusiformis</name>
    <name type="common">Polychaete worm</name>
    <dbReference type="NCBI Taxonomy" id="6347"/>
    <lineage>
        <taxon>Eukaryota</taxon>
        <taxon>Metazoa</taxon>
        <taxon>Spiralia</taxon>
        <taxon>Lophotrochozoa</taxon>
        <taxon>Annelida</taxon>
        <taxon>Polychaeta</taxon>
        <taxon>Sedentaria</taxon>
        <taxon>Canalipalpata</taxon>
        <taxon>Sabellida</taxon>
        <taxon>Oweniida</taxon>
        <taxon>Oweniidae</taxon>
        <taxon>Owenia</taxon>
    </lineage>
</organism>